<organism evidence="5 6">
    <name type="scientific">Pycnococcus provasolii</name>
    <dbReference type="NCBI Taxonomy" id="41880"/>
    <lineage>
        <taxon>Eukaryota</taxon>
        <taxon>Viridiplantae</taxon>
        <taxon>Chlorophyta</taxon>
        <taxon>Pseudoscourfieldiophyceae</taxon>
        <taxon>Pseudoscourfieldiales</taxon>
        <taxon>Pycnococcaceae</taxon>
        <taxon>Pycnococcus</taxon>
    </lineage>
</organism>
<sequence>MSRRTSSLKLAGPLDTKSSSLKTHSSSLIWLDLENAEYRYLLAASADGLIAIYDTSQNNNTTQALVASKHVSASQQPQGARHSHRPVGASCALFYAVDSGMFVTSSYDDCVRFWDTNAMESVLAMPFFEKVYHLAVPRTNTWTKAGAPHALTAAAVADGSVALCDPVSGSAAHTLAGVHRGAVMCCAWSTANANQIASGGSDGVVAVWDIRRSASALVQLTAETESAHAVAVRAAAAAAVEENAWEEHAAAWRELEQAQAAHNTTNAAAPTTTTAARREQQRPAKRARGAANNNLSNINNDDTSVPRPSFTGSVGDIRMPQPLPRASLVRSGGRSARAVGLPTADGASAHAAQRRTRMRRAAVGGGFSASARHAAAPLPGLSDGRAFQGGGSSRRVTAHDTSVIAVHASACGETWLALAADGCLRAFDHNTGRRHTTTYAPLVGTIAQQQHRPCAWTTDASAYAMHDECAFVPLGRRGVVQVHIATGTIRAEFKAHFGGGATCAVMDPHSTALYTGGMDRNIFRWRPSDDCVDGDASDVEDELSSSDEDAWSDDDYPL</sequence>
<dbReference type="PANTHER" id="PTHR46202:SF1">
    <property type="entry name" value="DNA EXCISION REPAIR PROTEIN ERCC-8"/>
    <property type="match status" value="1"/>
</dbReference>
<feature type="region of interest" description="Disordered" evidence="4">
    <location>
        <begin position="261"/>
        <end position="321"/>
    </location>
</feature>
<evidence type="ECO:0000256" key="1">
    <source>
        <dbReference type="ARBA" id="ARBA00022574"/>
    </source>
</evidence>
<dbReference type="GO" id="GO:0043161">
    <property type="term" value="P:proteasome-mediated ubiquitin-dependent protein catabolic process"/>
    <property type="evidence" value="ECO:0007669"/>
    <property type="project" value="TreeGrafter"/>
</dbReference>
<dbReference type="PANTHER" id="PTHR46202">
    <property type="entry name" value="DNA EXCISION REPAIR PROTEIN ERCC-8"/>
    <property type="match status" value="1"/>
</dbReference>
<protein>
    <submittedName>
        <fullName evidence="5">DNA excision repair protein</fullName>
    </submittedName>
</protein>
<comment type="caution">
    <text evidence="5">The sequence shown here is derived from an EMBL/GenBank/DDBJ whole genome shotgun (WGS) entry which is preliminary data.</text>
</comment>
<dbReference type="Pfam" id="PF00400">
    <property type="entry name" value="WD40"/>
    <property type="match status" value="3"/>
</dbReference>
<keyword evidence="2" id="KW-0677">Repeat</keyword>
<gene>
    <name evidence="5" type="ORF">PPROV_000606800</name>
</gene>
<keyword evidence="1 3" id="KW-0853">WD repeat</keyword>
<dbReference type="SMART" id="SM00320">
    <property type="entry name" value="WD40"/>
    <property type="match status" value="5"/>
</dbReference>
<feature type="region of interest" description="Disordered" evidence="4">
    <location>
        <begin position="1"/>
        <end position="20"/>
    </location>
</feature>
<dbReference type="SUPFAM" id="SSF50978">
    <property type="entry name" value="WD40 repeat-like"/>
    <property type="match status" value="1"/>
</dbReference>
<dbReference type="AlphaFoldDB" id="A0A830HQS0"/>
<dbReference type="GO" id="GO:0006283">
    <property type="term" value="P:transcription-coupled nucleotide-excision repair"/>
    <property type="evidence" value="ECO:0007669"/>
    <property type="project" value="InterPro"/>
</dbReference>
<evidence type="ECO:0000256" key="4">
    <source>
        <dbReference type="SAM" id="MobiDB-lite"/>
    </source>
</evidence>
<dbReference type="GO" id="GO:0000209">
    <property type="term" value="P:protein polyubiquitination"/>
    <property type="evidence" value="ECO:0007669"/>
    <property type="project" value="TreeGrafter"/>
</dbReference>
<feature type="repeat" description="WD" evidence="3">
    <location>
        <begin position="176"/>
        <end position="218"/>
    </location>
</feature>
<evidence type="ECO:0000256" key="3">
    <source>
        <dbReference type="PROSITE-ProRule" id="PRU00221"/>
    </source>
</evidence>
<accession>A0A830HQS0</accession>
<dbReference type="InterPro" id="IPR019775">
    <property type="entry name" value="WD40_repeat_CS"/>
</dbReference>
<dbReference type="Proteomes" id="UP000660262">
    <property type="component" value="Unassembled WGS sequence"/>
</dbReference>
<reference evidence="5" key="1">
    <citation type="submission" date="2020-10" db="EMBL/GenBank/DDBJ databases">
        <title>Unveiling of a novel bifunctional photoreceptor, Dualchrome1, isolated from a cosmopolitan green alga.</title>
        <authorList>
            <person name="Suzuki S."/>
            <person name="Kawachi M."/>
        </authorList>
    </citation>
    <scope>NUCLEOTIDE SEQUENCE</scope>
    <source>
        <strain evidence="5">NIES 2893</strain>
    </source>
</reference>
<evidence type="ECO:0000256" key="2">
    <source>
        <dbReference type="ARBA" id="ARBA00022737"/>
    </source>
</evidence>
<dbReference type="InterPro" id="IPR001680">
    <property type="entry name" value="WD40_rpt"/>
</dbReference>
<feature type="region of interest" description="Disordered" evidence="4">
    <location>
        <begin position="533"/>
        <end position="558"/>
    </location>
</feature>
<dbReference type="PROSITE" id="PS50082">
    <property type="entry name" value="WD_REPEATS_2"/>
    <property type="match status" value="1"/>
</dbReference>
<dbReference type="InterPro" id="IPR042238">
    <property type="entry name" value="Rad28/ERCC8/Ckn1/ATCSA-1"/>
</dbReference>
<dbReference type="EMBL" id="BNJQ01000016">
    <property type="protein sequence ID" value="GHP07327.1"/>
    <property type="molecule type" value="Genomic_DNA"/>
</dbReference>
<feature type="compositionally biased region" description="Low complexity" evidence="4">
    <location>
        <begin position="261"/>
        <end position="275"/>
    </location>
</feature>
<dbReference type="PROSITE" id="PS00678">
    <property type="entry name" value="WD_REPEATS_1"/>
    <property type="match status" value="1"/>
</dbReference>
<dbReference type="InterPro" id="IPR036322">
    <property type="entry name" value="WD40_repeat_dom_sf"/>
</dbReference>
<dbReference type="Gene3D" id="2.130.10.10">
    <property type="entry name" value="YVTN repeat-like/Quinoprotein amine dehydrogenase"/>
    <property type="match status" value="2"/>
</dbReference>
<proteinExistence type="predicted"/>
<dbReference type="InterPro" id="IPR015943">
    <property type="entry name" value="WD40/YVTN_repeat-like_dom_sf"/>
</dbReference>
<dbReference type="PROSITE" id="PS50294">
    <property type="entry name" value="WD_REPEATS_REGION"/>
    <property type="match status" value="1"/>
</dbReference>
<dbReference type="GO" id="GO:0000109">
    <property type="term" value="C:nucleotide-excision repair complex"/>
    <property type="evidence" value="ECO:0007669"/>
    <property type="project" value="TreeGrafter"/>
</dbReference>
<keyword evidence="6" id="KW-1185">Reference proteome</keyword>
<evidence type="ECO:0000313" key="5">
    <source>
        <dbReference type="EMBL" id="GHP07327.1"/>
    </source>
</evidence>
<evidence type="ECO:0000313" key="6">
    <source>
        <dbReference type="Proteomes" id="UP000660262"/>
    </source>
</evidence>
<name>A0A830HQS0_9CHLO</name>
<dbReference type="GO" id="GO:0031464">
    <property type="term" value="C:Cul4A-RING E3 ubiquitin ligase complex"/>
    <property type="evidence" value="ECO:0007669"/>
    <property type="project" value="TreeGrafter"/>
</dbReference>
<dbReference type="OrthoDB" id="361494at2759"/>